<sequence length="246" mass="27573">MQAIDFLPEHYRERRKQCRVRWWWALVVCLFGGIVVTTSSLQFLNVQRIKHEVTRLESQVATVRQLDQHLLEIETKVATLSHSANLYTFLRHPWPRTQILAAVVHPLPPNIELSSIRIAESLVAKASAVSASTEGSENVAQPHPAIADLQQLHDSHDSQRVMVVIEGTAREVETLHGYLEALAQHPLIVEARLNSLETRKLETHSLVVFQLQLSTRPGHGLTDGPSGPLVNQVPPATATFREEALR</sequence>
<feature type="transmembrane region" description="Helical" evidence="1">
    <location>
        <begin position="22"/>
        <end position="44"/>
    </location>
</feature>
<organism evidence="2 3">
    <name type="scientific">Anatilimnocola aggregata</name>
    <dbReference type="NCBI Taxonomy" id="2528021"/>
    <lineage>
        <taxon>Bacteria</taxon>
        <taxon>Pseudomonadati</taxon>
        <taxon>Planctomycetota</taxon>
        <taxon>Planctomycetia</taxon>
        <taxon>Pirellulales</taxon>
        <taxon>Pirellulaceae</taxon>
        <taxon>Anatilimnocola</taxon>
    </lineage>
</organism>
<evidence type="ECO:0008006" key="4">
    <source>
        <dbReference type="Google" id="ProtNLM"/>
    </source>
</evidence>
<dbReference type="Proteomes" id="UP000315017">
    <property type="component" value="Chromosome"/>
</dbReference>
<keyword evidence="1" id="KW-0472">Membrane</keyword>
<accession>A0A517YEX3</accession>
<keyword evidence="1" id="KW-0812">Transmembrane</keyword>
<reference evidence="2 3" key="1">
    <citation type="submission" date="2019-02" db="EMBL/GenBank/DDBJ databases">
        <title>Deep-cultivation of Planctomycetes and their phenomic and genomic characterization uncovers novel biology.</title>
        <authorList>
            <person name="Wiegand S."/>
            <person name="Jogler M."/>
            <person name="Boedeker C."/>
            <person name="Pinto D."/>
            <person name="Vollmers J."/>
            <person name="Rivas-Marin E."/>
            <person name="Kohn T."/>
            <person name="Peeters S.H."/>
            <person name="Heuer A."/>
            <person name="Rast P."/>
            <person name="Oberbeckmann S."/>
            <person name="Bunk B."/>
            <person name="Jeske O."/>
            <person name="Meyerdierks A."/>
            <person name="Storesund J.E."/>
            <person name="Kallscheuer N."/>
            <person name="Luecker S."/>
            <person name="Lage O.M."/>
            <person name="Pohl T."/>
            <person name="Merkel B.J."/>
            <person name="Hornburger P."/>
            <person name="Mueller R.-W."/>
            <person name="Bruemmer F."/>
            <person name="Labrenz M."/>
            <person name="Spormann A.M."/>
            <person name="Op den Camp H."/>
            <person name="Overmann J."/>
            <person name="Amann R."/>
            <person name="Jetten M.S.M."/>
            <person name="Mascher T."/>
            <person name="Medema M.H."/>
            <person name="Devos D.P."/>
            <person name="Kaster A.-K."/>
            <person name="Ovreas L."/>
            <person name="Rohde M."/>
            <person name="Galperin M.Y."/>
            <person name="Jogler C."/>
        </authorList>
    </citation>
    <scope>NUCLEOTIDE SEQUENCE [LARGE SCALE GENOMIC DNA]</scope>
    <source>
        <strain evidence="2 3">ETA_A8</strain>
    </source>
</reference>
<evidence type="ECO:0000313" key="3">
    <source>
        <dbReference type="Proteomes" id="UP000315017"/>
    </source>
</evidence>
<keyword evidence="3" id="KW-1185">Reference proteome</keyword>
<dbReference type="AlphaFoldDB" id="A0A517YEX3"/>
<dbReference type="RefSeq" id="WP_145091653.1">
    <property type="nucleotide sequence ID" value="NZ_CP036274.1"/>
</dbReference>
<gene>
    <name evidence="2" type="ORF">ETAA8_38890</name>
</gene>
<protein>
    <recommendedName>
        <fullName evidence="4">PilN</fullName>
    </recommendedName>
</protein>
<keyword evidence="1" id="KW-1133">Transmembrane helix</keyword>
<dbReference type="EMBL" id="CP036274">
    <property type="protein sequence ID" value="QDU28784.1"/>
    <property type="molecule type" value="Genomic_DNA"/>
</dbReference>
<dbReference type="OrthoDB" id="276330at2"/>
<name>A0A517YEX3_9BACT</name>
<dbReference type="KEGG" id="aagg:ETAA8_38890"/>
<evidence type="ECO:0000256" key="1">
    <source>
        <dbReference type="SAM" id="Phobius"/>
    </source>
</evidence>
<evidence type="ECO:0000313" key="2">
    <source>
        <dbReference type="EMBL" id="QDU28784.1"/>
    </source>
</evidence>
<proteinExistence type="predicted"/>